<feature type="region of interest" description="Disordered" evidence="1">
    <location>
        <begin position="59"/>
        <end position="94"/>
    </location>
</feature>
<feature type="region of interest" description="Disordered" evidence="1">
    <location>
        <begin position="278"/>
        <end position="308"/>
    </location>
</feature>
<dbReference type="AlphaFoldDB" id="A0A0G4G1Z1"/>
<dbReference type="VEuPathDB" id="CryptoDB:Cvel_19861"/>
<sequence>MVESFLSPVREAIPQKSTVGNALMEALRECTSTALHHDPPAEEEEDELMAVLSMQRQVPLLHQQQQQQQQQQQAQRIYPTPPLSPVQQAAAGVQGASVAAAATQGQQASEGWRGGELPAETVSILQCGGAQGENEEEEEVDREGLQEFPVSEGSQEEEGAERAHLGLQGDLPSADGEDEGERNEMDRVEAPPQIGNSQVESYLSVATFSTKVKFRGGMSLHPATHEEMDSGVYKDAELKEWVRMLDNGVLGGKAYRNEVVSVVFLAGNYGMKMKPTMDCGGEGEGEEAGGGQRDRGGERSTSRGRLWKINEKQNGVQWDCA</sequence>
<evidence type="ECO:0000313" key="2">
    <source>
        <dbReference type="EMBL" id="CEM22077.1"/>
    </source>
</evidence>
<name>A0A0G4G1Z1_9ALVE</name>
<feature type="region of interest" description="Disordered" evidence="1">
    <location>
        <begin position="127"/>
        <end position="198"/>
    </location>
</feature>
<proteinExistence type="predicted"/>
<gene>
    <name evidence="2" type="ORF">Cvel_19861</name>
</gene>
<feature type="compositionally biased region" description="Basic and acidic residues" evidence="1">
    <location>
        <begin position="292"/>
        <end position="301"/>
    </location>
</feature>
<accession>A0A0G4G1Z1</accession>
<protein>
    <submittedName>
        <fullName evidence="2">Uncharacterized protein</fullName>
    </submittedName>
</protein>
<dbReference type="EMBL" id="CDMZ01000818">
    <property type="protein sequence ID" value="CEM22077.1"/>
    <property type="molecule type" value="Genomic_DNA"/>
</dbReference>
<organism evidence="2">
    <name type="scientific">Chromera velia CCMP2878</name>
    <dbReference type="NCBI Taxonomy" id="1169474"/>
    <lineage>
        <taxon>Eukaryota</taxon>
        <taxon>Sar</taxon>
        <taxon>Alveolata</taxon>
        <taxon>Colpodellida</taxon>
        <taxon>Chromeraceae</taxon>
        <taxon>Chromera</taxon>
    </lineage>
</organism>
<evidence type="ECO:0000256" key="1">
    <source>
        <dbReference type="SAM" id="MobiDB-lite"/>
    </source>
</evidence>
<feature type="compositionally biased region" description="Low complexity" evidence="1">
    <location>
        <begin position="63"/>
        <end position="75"/>
    </location>
</feature>
<reference evidence="2" key="1">
    <citation type="submission" date="2014-11" db="EMBL/GenBank/DDBJ databases">
        <authorList>
            <person name="Otto D Thomas"/>
            <person name="Naeem Raeece"/>
        </authorList>
    </citation>
    <scope>NUCLEOTIDE SEQUENCE</scope>
</reference>